<proteinExistence type="inferred from homology"/>
<dbReference type="InterPro" id="IPR050775">
    <property type="entry name" value="FAD-binding_Monooxygenases"/>
</dbReference>
<evidence type="ECO:0000313" key="8">
    <source>
        <dbReference type="EMBL" id="CAB4927364.1"/>
    </source>
</evidence>
<dbReference type="Gene3D" id="3.50.50.60">
    <property type="entry name" value="FAD/NAD(P)-binding domain"/>
    <property type="match status" value="2"/>
</dbReference>
<dbReference type="AlphaFoldDB" id="A0A6J7IA01"/>
<accession>A0A6J7IA01</accession>
<evidence type="ECO:0000256" key="7">
    <source>
        <dbReference type="ARBA" id="ARBA00023033"/>
    </source>
</evidence>
<dbReference type="GO" id="GO:0050661">
    <property type="term" value="F:NADP binding"/>
    <property type="evidence" value="ECO:0007669"/>
    <property type="project" value="InterPro"/>
</dbReference>
<dbReference type="GO" id="GO:0004499">
    <property type="term" value="F:N,N-dimethylaniline monooxygenase activity"/>
    <property type="evidence" value="ECO:0007669"/>
    <property type="project" value="InterPro"/>
</dbReference>
<sequence length="598" mass="66656">MADPTLGAELNVEALRETYRAERDKRRRSAGTDQYVFAEGRFARFAEDPYSVPGVHRDPVFEDIDVLVIGAGFGGISVGATLASASVTNFRILDWAADFGGTWYWNRYPGIRCDIESYIYLPFLEDTGYVPTERYVRGREIFEYCQLLGRHFNLYERSLFQTKVNGMTWDDADSRWQVSTERGDVLRARFVTTQSGIFDRPQLPAIPGIEDFEGTIFHSARWDYGYTGGDSGGDLVGLRDKRVGVIGTGATALQIVPELARASSELRIFQRTPTAVGVRDNAPTDTDWFSALSPGWQQERQVAFNNLVNGEDVDCDIDDGWTRFFRRLLDAVKSLPEDAGSAEDIEAAKELADFKHNELVRARVDDYVKDPEKARLLKAYYRTMCKRPGFSDDYLPAMDRDSVSLVDVSSGIDAISKAGVVVGGVEYPLDCIVFATGFELGTTWSHRAGYDVIGRGGLRVSEKFAQGMKTFHGLFSKDFPNLFFLGLTQGGTTTNVPHMLREQAEHVTYIVARMLAEGLTQVEATAAAEEAWQLEIAAVNVARAPFQEQCTPGYFNAEGMKGDTRSGIATGSYRPSPQFFRSWRVWRDAGDFEGLNVS</sequence>
<evidence type="ECO:0000256" key="2">
    <source>
        <dbReference type="ARBA" id="ARBA00010139"/>
    </source>
</evidence>
<dbReference type="Pfam" id="PF00743">
    <property type="entry name" value="FMO-like"/>
    <property type="match status" value="1"/>
</dbReference>
<keyword evidence="5" id="KW-0521">NADP</keyword>
<keyword evidence="3" id="KW-0285">Flavoprotein</keyword>
<gene>
    <name evidence="8" type="ORF">UFOPK3772_00039</name>
</gene>
<reference evidence="8" key="1">
    <citation type="submission" date="2020-05" db="EMBL/GenBank/DDBJ databases">
        <authorList>
            <person name="Chiriac C."/>
            <person name="Salcher M."/>
            <person name="Ghai R."/>
            <person name="Kavagutti S V."/>
        </authorList>
    </citation>
    <scope>NUCLEOTIDE SEQUENCE</scope>
</reference>
<keyword evidence="4" id="KW-0274">FAD</keyword>
<dbReference type="GO" id="GO:0050660">
    <property type="term" value="F:flavin adenine dinucleotide binding"/>
    <property type="evidence" value="ECO:0007669"/>
    <property type="project" value="InterPro"/>
</dbReference>
<evidence type="ECO:0000256" key="3">
    <source>
        <dbReference type="ARBA" id="ARBA00022630"/>
    </source>
</evidence>
<evidence type="ECO:0000256" key="6">
    <source>
        <dbReference type="ARBA" id="ARBA00023002"/>
    </source>
</evidence>
<dbReference type="InterPro" id="IPR036188">
    <property type="entry name" value="FAD/NAD-bd_sf"/>
</dbReference>
<dbReference type="SUPFAM" id="SSF51905">
    <property type="entry name" value="FAD/NAD(P)-binding domain"/>
    <property type="match status" value="1"/>
</dbReference>
<keyword evidence="6" id="KW-0560">Oxidoreductase</keyword>
<organism evidence="8">
    <name type="scientific">freshwater metagenome</name>
    <dbReference type="NCBI Taxonomy" id="449393"/>
    <lineage>
        <taxon>unclassified sequences</taxon>
        <taxon>metagenomes</taxon>
        <taxon>ecological metagenomes</taxon>
    </lineage>
</organism>
<dbReference type="PANTHER" id="PTHR43098">
    <property type="entry name" value="L-ORNITHINE N(5)-MONOOXYGENASE-RELATED"/>
    <property type="match status" value="1"/>
</dbReference>
<protein>
    <submittedName>
        <fullName evidence="8">Unannotated protein</fullName>
    </submittedName>
</protein>
<comment type="similarity">
    <text evidence="2">Belongs to the FAD-binding monooxygenase family.</text>
</comment>
<dbReference type="PANTHER" id="PTHR43098:SF2">
    <property type="entry name" value="FAD-BINDING MONOOXYGENASE AUSB-RELATED"/>
    <property type="match status" value="1"/>
</dbReference>
<dbReference type="FunFam" id="3.50.50.60:FF:000341">
    <property type="entry name" value="Baeyer-Villiger monooxygenase"/>
    <property type="match status" value="1"/>
</dbReference>
<evidence type="ECO:0000256" key="5">
    <source>
        <dbReference type="ARBA" id="ARBA00022857"/>
    </source>
</evidence>
<dbReference type="InterPro" id="IPR020946">
    <property type="entry name" value="Flavin_mOase-like"/>
</dbReference>
<evidence type="ECO:0000256" key="4">
    <source>
        <dbReference type="ARBA" id="ARBA00022827"/>
    </source>
</evidence>
<name>A0A6J7IA01_9ZZZZ</name>
<dbReference type="EMBL" id="CAFBNE010000001">
    <property type="protein sequence ID" value="CAB4927364.1"/>
    <property type="molecule type" value="Genomic_DNA"/>
</dbReference>
<evidence type="ECO:0000256" key="1">
    <source>
        <dbReference type="ARBA" id="ARBA00001974"/>
    </source>
</evidence>
<keyword evidence="7" id="KW-0503">Monooxygenase</keyword>
<dbReference type="Pfam" id="PF13450">
    <property type="entry name" value="NAD_binding_8"/>
    <property type="match status" value="1"/>
</dbReference>
<dbReference type="PRINTS" id="PR00411">
    <property type="entry name" value="PNDRDTASEI"/>
</dbReference>
<comment type="cofactor">
    <cofactor evidence="1">
        <name>FAD</name>
        <dbReference type="ChEBI" id="CHEBI:57692"/>
    </cofactor>
</comment>